<evidence type="ECO:0000313" key="3">
    <source>
        <dbReference type="Proteomes" id="UP000002970"/>
    </source>
</evidence>
<dbReference type="eggNOG" id="ENOG5032TDJ">
    <property type="taxonomic scope" value="Bacteria"/>
</dbReference>
<dbReference type="RefSeq" id="WP_003503209.1">
    <property type="nucleotide sequence ID" value="NZ_GL834315.1"/>
</dbReference>
<proteinExistence type="predicted"/>
<sequence length="280" mass="32380">MDKDRDRHKTEYDLDQLLKESFRMDDKSLLERFQRAQTEIDDSQIPPEPEDGFERLLDKIEEKGIEPQYIRDRETESRSGKRRRLKPMLKVALVAAVVVGVMMATTLTVGAKKYFTYRKTVKPSIRNAVVLNNDKNKEDYGELEVAYGEIKKKLGIDAIRLDQIPPELVYKDTVISGDTATMLFKYGNSNFNIIQQIRSVGNSSGITSDRNNQSSDVVYNRWLNQNIEIQTATIEDKKIEYSAEIILDNSYYYISCVMNKEDFIDIVENLYIETGEDKND</sequence>
<evidence type="ECO:0008006" key="4">
    <source>
        <dbReference type="Google" id="ProtNLM"/>
    </source>
</evidence>
<accession>E7GRN7</accession>
<keyword evidence="1" id="KW-1133">Transmembrane helix</keyword>
<evidence type="ECO:0000256" key="1">
    <source>
        <dbReference type="SAM" id="Phobius"/>
    </source>
</evidence>
<gene>
    <name evidence="2" type="ORF">HMPREF9474_03582</name>
</gene>
<feature type="transmembrane region" description="Helical" evidence="1">
    <location>
        <begin position="91"/>
        <end position="111"/>
    </location>
</feature>
<keyword evidence="1" id="KW-0472">Membrane</keyword>
<keyword evidence="3" id="KW-1185">Reference proteome</keyword>
<dbReference type="AlphaFoldDB" id="E7GRN7"/>
<keyword evidence="1" id="KW-0812">Transmembrane</keyword>
<dbReference type="Proteomes" id="UP000002970">
    <property type="component" value="Unassembled WGS sequence"/>
</dbReference>
<comment type="caution">
    <text evidence="2">The sequence shown here is derived from an EMBL/GenBank/DDBJ whole genome shotgun (WGS) entry which is preliminary data.</text>
</comment>
<evidence type="ECO:0000313" key="2">
    <source>
        <dbReference type="EMBL" id="EGA92586.1"/>
    </source>
</evidence>
<name>E7GRN7_CLOS6</name>
<protein>
    <recommendedName>
        <fullName evidence="4">DUF4367 domain-containing protein</fullName>
    </recommendedName>
</protein>
<reference evidence="2 3" key="1">
    <citation type="submission" date="2010-12" db="EMBL/GenBank/DDBJ databases">
        <title>The Genome Sequence of Clostridium symbiosum strain WAL-14163.</title>
        <authorList>
            <person name="Earl A."/>
            <person name="Ward D."/>
            <person name="Feldgarden M."/>
            <person name="Gevers D."/>
            <person name="Finegold S.M."/>
            <person name="Summanen P.H."/>
            <person name="Molitoris D.R."/>
            <person name="Vaisanen M.L."/>
            <person name="Daigneault M."/>
            <person name="Young S.K."/>
            <person name="Zeng Q."/>
            <person name="Gargeya S."/>
            <person name="Fitzgerald M."/>
            <person name="Haas B."/>
            <person name="Abouelleil A."/>
            <person name="Alvarado L."/>
            <person name="Arachchi H.M."/>
            <person name="Berlin A."/>
            <person name="Brown A."/>
            <person name="Chapman S.B."/>
            <person name="Chen Z."/>
            <person name="Dunbar C."/>
            <person name="Freedman E."/>
            <person name="Gearin G."/>
            <person name="Gellesch M."/>
            <person name="Goldberg J."/>
            <person name="Griggs A."/>
            <person name="Gujja S."/>
            <person name="Heilman E."/>
            <person name="Heiman D."/>
            <person name="Howarth C."/>
            <person name="Larson L."/>
            <person name="Lui A."/>
            <person name="MacDonald P.J.P."/>
            <person name="Mehta T."/>
            <person name="Montmayeur A."/>
            <person name="Murphy C."/>
            <person name="Neiman D."/>
            <person name="Pearson M."/>
            <person name="Priest M."/>
            <person name="Roberts A."/>
            <person name="Saif S."/>
            <person name="Shea T."/>
            <person name="Shenoy N."/>
            <person name="Sisk P."/>
            <person name="Stolte C."/>
            <person name="Sykes S."/>
            <person name="White J."/>
            <person name="Yandava C."/>
            <person name="Nusbaum C."/>
            <person name="Birren B."/>
        </authorList>
    </citation>
    <scope>NUCLEOTIDE SEQUENCE [LARGE SCALE GENOMIC DNA]</scope>
    <source>
        <strain evidence="2 3">WAL-14163</strain>
    </source>
</reference>
<dbReference type="HOGENOM" id="CLU_996412_0_0_9"/>
<dbReference type="EMBL" id="ADLQ01000079">
    <property type="protein sequence ID" value="EGA92586.1"/>
    <property type="molecule type" value="Genomic_DNA"/>
</dbReference>
<organism evidence="2 3">
    <name type="scientific">Clostridium symbiosum (strain WAL-14163)</name>
    <dbReference type="NCBI Taxonomy" id="742740"/>
    <lineage>
        <taxon>Bacteria</taxon>
        <taxon>Bacillati</taxon>
        <taxon>Bacillota</taxon>
        <taxon>Clostridia</taxon>
        <taxon>Lachnospirales</taxon>
        <taxon>Lachnospiraceae</taxon>
        <taxon>Otoolea</taxon>
    </lineage>
</organism>